<keyword evidence="2" id="KW-1185">Reference proteome</keyword>
<protein>
    <submittedName>
        <fullName evidence="1">Uncharacterized protein</fullName>
    </submittedName>
</protein>
<sequence>MLELSHFTTTTLLAFVLQKHLDANLIRHRIFITFVKFLISNTTR</sequence>
<evidence type="ECO:0000313" key="2">
    <source>
        <dbReference type="Proteomes" id="UP000447434"/>
    </source>
</evidence>
<comment type="caution">
    <text evidence="1">The sequence shown here is derived from an EMBL/GenBank/DDBJ whole genome shotgun (WGS) entry which is preliminary data.</text>
</comment>
<accession>A0A6A4QP86</accession>
<proteinExistence type="predicted"/>
<dbReference type="EMBL" id="WOCE01000004">
    <property type="protein sequence ID" value="KAE9615046.1"/>
    <property type="molecule type" value="Genomic_DNA"/>
</dbReference>
<name>A0A6A4QP86_LUPAL</name>
<evidence type="ECO:0000313" key="1">
    <source>
        <dbReference type="EMBL" id="KAE9615046.1"/>
    </source>
</evidence>
<dbReference type="AlphaFoldDB" id="A0A6A4QP86"/>
<dbReference type="Proteomes" id="UP000447434">
    <property type="component" value="Chromosome 4"/>
</dbReference>
<organism evidence="1 2">
    <name type="scientific">Lupinus albus</name>
    <name type="common">White lupine</name>
    <name type="synonym">Lupinus termis</name>
    <dbReference type="NCBI Taxonomy" id="3870"/>
    <lineage>
        <taxon>Eukaryota</taxon>
        <taxon>Viridiplantae</taxon>
        <taxon>Streptophyta</taxon>
        <taxon>Embryophyta</taxon>
        <taxon>Tracheophyta</taxon>
        <taxon>Spermatophyta</taxon>
        <taxon>Magnoliopsida</taxon>
        <taxon>eudicotyledons</taxon>
        <taxon>Gunneridae</taxon>
        <taxon>Pentapetalae</taxon>
        <taxon>rosids</taxon>
        <taxon>fabids</taxon>
        <taxon>Fabales</taxon>
        <taxon>Fabaceae</taxon>
        <taxon>Papilionoideae</taxon>
        <taxon>50 kb inversion clade</taxon>
        <taxon>genistoids sensu lato</taxon>
        <taxon>core genistoids</taxon>
        <taxon>Genisteae</taxon>
        <taxon>Lupinus</taxon>
    </lineage>
</organism>
<reference evidence="2" key="1">
    <citation type="journal article" date="2020" name="Nat. Commun.">
        <title>Genome sequence of the cluster root forming white lupin.</title>
        <authorList>
            <person name="Hufnagel B."/>
            <person name="Marques A."/>
            <person name="Soriano A."/>
            <person name="Marques L."/>
            <person name="Divol F."/>
            <person name="Doumas P."/>
            <person name="Sallet E."/>
            <person name="Mancinotti D."/>
            <person name="Carrere S."/>
            <person name="Marande W."/>
            <person name="Arribat S."/>
            <person name="Keller J."/>
            <person name="Huneau C."/>
            <person name="Blein T."/>
            <person name="Aime D."/>
            <person name="Laguerre M."/>
            <person name="Taylor J."/>
            <person name="Schubert V."/>
            <person name="Nelson M."/>
            <person name="Geu-Flores F."/>
            <person name="Crespi M."/>
            <person name="Gallardo-Guerrero K."/>
            <person name="Delaux P.-M."/>
            <person name="Salse J."/>
            <person name="Berges H."/>
            <person name="Guyot R."/>
            <person name="Gouzy J."/>
            <person name="Peret B."/>
        </authorList>
    </citation>
    <scope>NUCLEOTIDE SEQUENCE [LARGE SCALE GENOMIC DNA]</scope>
    <source>
        <strain evidence="2">cv. Amiga</strain>
    </source>
</reference>
<gene>
    <name evidence="1" type="ORF">Lalb_Chr04g0251151</name>
</gene>